<evidence type="ECO:0000256" key="7">
    <source>
        <dbReference type="SAM" id="SignalP"/>
    </source>
</evidence>
<feature type="chain" id="PRO_5034203847" description="DUF1682-domain-containing protein" evidence="7">
    <location>
        <begin position="23"/>
        <end position="371"/>
    </location>
</feature>
<reference evidence="8" key="1">
    <citation type="submission" date="2020-12" db="EMBL/GenBank/DDBJ databases">
        <title>Metabolic potential, ecology and presence of endohyphal bacteria is reflected in genomic diversity of Mucoromycotina.</title>
        <authorList>
            <person name="Muszewska A."/>
            <person name="Okrasinska A."/>
            <person name="Steczkiewicz K."/>
            <person name="Drgas O."/>
            <person name="Orlowska M."/>
            <person name="Perlinska-Lenart U."/>
            <person name="Aleksandrzak-Piekarczyk T."/>
            <person name="Szatraj K."/>
            <person name="Zielenkiewicz U."/>
            <person name="Pilsyk S."/>
            <person name="Malc E."/>
            <person name="Mieczkowski P."/>
            <person name="Kruszewska J.S."/>
            <person name="Biernat P."/>
            <person name="Pawlowska J."/>
        </authorList>
    </citation>
    <scope>NUCLEOTIDE SEQUENCE</scope>
    <source>
        <strain evidence="8">WA0000067209</strain>
    </source>
</reference>
<keyword evidence="2 6" id="KW-0812">Transmembrane</keyword>
<evidence type="ECO:0000256" key="6">
    <source>
        <dbReference type="SAM" id="Phobius"/>
    </source>
</evidence>
<feature type="region of interest" description="Disordered" evidence="5">
    <location>
        <begin position="325"/>
        <end position="371"/>
    </location>
</feature>
<dbReference type="PANTHER" id="PTHR12883:SF0">
    <property type="entry name" value="PAT COMPLEX SUBUNIT CCDC47"/>
    <property type="match status" value="1"/>
</dbReference>
<evidence type="ECO:0008006" key="10">
    <source>
        <dbReference type="Google" id="ProtNLM"/>
    </source>
</evidence>
<evidence type="ECO:0000256" key="4">
    <source>
        <dbReference type="ARBA" id="ARBA00023136"/>
    </source>
</evidence>
<dbReference type="PANTHER" id="PTHR12883">
    <property type="entry name" value="ADIPOCYTE-SPECIFIC PROTEIN 4-RELATED"/>
    <property type="match status" value="1"/>
</dbReference>
<evidence type="ECO:0000313" key="9">
    <source>
        <dbReference type="Proteomes" id="UP000654370"/>
    </source>
</evidence>
<feature type="signal peptide" evidence="7">
    <location>
        <begin position="1"/>
        <end position="22"/>
    </location>
</feature>
<evidence type="ECO:0000256" key="1">
    <source>
        <dbReference type="ARBA" id="ARBA00004167"/>
    </source>
</evidence>
<organism evidence="8 9">
    <name type="scientific">Mortierella isabellina</name>
    <name type="common">Filamentous fungus</name>
    <name type="synonym">Umbelopsis isabellina</name>
    <dbReference type="NCBI Taxonomy" id="91625"/>
    <lineage>
        <taxon>Eukaryota</taxon>
        <taxon>Fungi</taxon>
        <taxon>Fungi incertae sedis</taxon>
        <taxon>Mucoromycota</taxon>
        <taxon>Mucoromycotina</taxon>
        <taxon>Umbelopsidomycetes</taxon>
        <taxon>Umbelopsidales</taxon>
        <taxon>Umbelopsidaceae</taxon>
        <taxon>Umbelopsis</taxon>
    </lineage>
</organism>
<proteinExistence type="predicted"/>
<dbReference type="AlphaFoldDB" id="A0A8H7PFX8"/>
<dbReference type="GO" id="GO:0005509">
    <property type="term" value="F:calcium ion binding"/>
    <property type="evidence" value="ECO:0007669"/>
    <property type="project" value="InterPro"/>
</dbReference>
<feature type="compositionally biased region" description="Basic and acidic residues" evidence="5">
    <location>
        <begin position="347"/>
        <end position="362"/>
    </location>
</feature>
<gene>
    <name evidence="8" type="ORF">INT43_004552</name>
</gene>
<accession>A0A8H7PFX8</accession>
<dbReference type="EMBL" id="JAEPQZ010000015">
    <property type="protein sequence ID" value="KAG2173178.1"/>
    <property type="molecule type" value="Genomic_DNA"/>
</dbReference>
<dbReference type="OrthoDB" id="10039147at2759"/>
<evidence type="ECO:0000256" key="3">
    <source>
        <dbReference type="ARBA" id="ARBA00022989"/>
    </source>
</evidence>
<protein>
    <recommendedName>
        <fullName evidence="10">DUF1682-domain-containing protein</fullName>
    </recommendedName>
</protein>
<name>A0A8H7PFX8_MORIS</name>
<keyword evidence="9" id="KW-1185">Reference proteome</keyword>
<keyword evidence="3 6" id="KW-1133">Transmembrane helix</keyword>
<dbReference type="GO" id="GO:0016020">
    <property type="term" value="C:membrane"/>
    <property type="evidence" value="ECO:0007669"/>
    <property type="project" value="UniProtKB-SubCell"/>
</dbReference>
<feature type="compositionally biased region" description="Basic and acidic residues" evidence="5">
    <location>
        <begin position="325"/>
        <end position="341"/>
    </location>
</feature>
<comment type="caution">
    <text evidence="8">The sequence shown here is derived from an EMBL/GenBank/DDBJ whole genome shotgun (WGS) entry which is preliminary data.</text>
</comment>
<feature type="transmembrane region" description="Helical" evidence="6">
    <location>
        <begin position="46"/>
        <end position="67"/>
    </location>
</feature>
<keyword evidence="4 6" id="KW-0472">Membrane</keyword>
<dbReference type="Proteomes" id="UP000654370">
    <property type="component" value="Unassembled WGS sequence"/>
</dbReference>
<dbReference type="GO" id="GO:0032469">
    <property type="term" value="P:endoplasmic reticulum calcium ion homeostasis"/>
    <property type="evidence" value="ECO:0007669"/>
    <property type="project" value="InterPro"/>
</dbReference>
<evidence type="ECO:0000313" key="8">
    <source>
        <dbReference type="EMBL" id="KAG2173178.1"/>
    </source>
</evidence>
<dbReference type="Pfam" id="PF07946">
    <property type="entry name" value="CCDC47"/>
    <property type="match status" value="1"/>
</dbReference>
<evidence type="ECO:0000256" key="2">
    <source>
        <dbReference type="ARBA" id="ARBA00022692"/>
    </source>
</evidence>
<dbReference type="GO" id="GO:0005783">
    <property type="term" value="C:endoplasmic reticulum"/>
    <property type="evidence" value="ECO:0007669"/>
    <property type="project" value="InterPro"/>
</dbReference>
<comment type="subcellular location">
    <subcellularLocation>
        <location evidence="1">Membrane</location>
        <topology evidence="1">Single-pass membrane protein</topology>
    </subcellularLocation>
</comment>
<keyword evidence="7" id="KW-0732">Signal</keyword>
<evidence type="ECO:0000256" key="5">
    <source>
        <dbReference type="SAM" id="MobiDB-lite"/>
    </source>
</evidence>
<sequence length="371" mass="42159">MSTTHTSLTAIALVAMAALVSGEKTDEQTSRSPLFANVPTEFRLQDFVFEIGMLGFFLAYFAIWYTGASKNVGVAKKWTGAHLDYLKSQFAHIGDGKGNTLVKDGPSDYVLYTTGRRNMQYAHWWISLYPRNDVTMILYNTVASLFGYEKPAKDHVTVTMTLDETTCEAFVFAVLPQKESKTLRADRFDLKKFTKVLQTNRVPNSLTVSSESADLTELLLNGRMGEIITEAGDAFNSLVITCYPEYAPEILKDSYPKTATIDFNISEKDTEATKKLVQLVCELPDILSAALRNPKAEIKNKLRKNREEVYKEYAKIMAEERAEELAKKRADAKRAEEEKVRKLSPAEQRKWEEKERAKELKKSQKKRSKRM</sequence>
<dbReference type="CDD" id="cd22265">
    <property type="entry name" value="UDM1_RNF168"/>
    <property type="match status" value="1"/>
</dbReference>
<dbReference type="InterPro" id="IPR012879">
    <property type="entry name" value="CCDC47"/>
</dbReference>